<evidence type="ECO:0000256" key="1">
    <source>
        <dbReference type="SAM" id="MobiDB-lite"/>
    </source>
</evidence>
<comment type="caution">
    <text evidence="2">The sequence shown here is derived from an EMBL/GenBank/DDBJ whole genome shotgun (WGS) entry which is preliminary data.</text>
</comment>
<sequence>MDVSNAELHETSRDCLKLKNMNRGNRNAQGWVYEVGNTKKNGNAPTNLDSNVVTDPDFRSRGLYNDLGSAQEEDDG</sequence>
<feature type="region of interest" description="Disordered" evidence="1">
    <location>
        <begin position="37"/>
        <end position="76"/>
    </location>
</feature>
<gene>
    <name evidence="2" type="ORF">Tci_863351</name>
</gene>
<proteinExistence type="predicted"/>
<name>A0A699S1U5_TANCI</name>
<feature type="compositionally biased region" description="Polar residues" evidence="1">
    <location>
        <begin position="38"/>
        <end position="53"/>
    </location>
</feature>
<protein>
    <submittedName>
        <fullName evidence="2">Uncharacterized protein</fullName>
    </submittedName>
</protein>
<organism evidence="2">
    <name type="scientific">Tanacetum cinerariifolium</name>
    <name type="common">Dalmatian daisy</name>
    <name type="synonym">Chrysanthemum cinerariifolium</name>
    <dbReference type="NCBI Taxonomy" id="118510"/>
    <lineage>
        <taxon>Eukaryota</taxon>
        <taxon>Viridiplantae</taxon>
        <taxon>Streptophyta</taxon>
        <taxon>Embryophyta</taxon>
        <taxon>Tracheophyta</taxon>
        <taxon>Spermatophyta</taxon>
        <taxon>Magnoliopsida</taxon>
        <taxon>eudicotyledons</taxon>
        <taxon>Gunneridae</taxon>
        <taxon>Pentapetalae</taxon>
        <taxon>asterids</taxon>
        <taxon>campanulids</taxon>
        <taxon>Asterales</taxon>
        <taxon>Asteraceae</taxon>
        <taxon>Asteroideae</taxon>
        <taxon>Anthemideae</taxon>
        <taxon>Anthemidinae</taxon>
        <taxon>Tanacetum</taxon>
    </lineage>
</organism>
<evidence type="ECO:0000313" key="2">
    <source>
        <dbReference type="EMBL" id="GFC91381.1"/>
    </source>
</evidence>
<dbReference type="AlphaFoldDB" id="A0A699S1U5"/>
<dbReference type="EMBL" id="BKCJ011131398">
    <property type="protein sequence ID" value="GFC91381.1"/>
    <property type="molecule type" value="Genomic_DNA"/>
</dbReference>
<reference evidence="2" key="1">
    <citation type="journal article" date="2019" name="Sci. Rep.">
        <title>Draft genome of Tanacetum cinerariifolium, the natural source of mosquito coil.</title>
        <authorList>
            <person name="Yamashiro T."/>
            <person name="Shiraishi A."/>
            <person name="Satake H."/>
            <person name="Nakayama K."/>
        </authorList>
    </citation>
    <scope>NUCLEOTIDE SEQUENCE</scope>
</reference>
<accession>A0A699S1U5</accession>